<feature type="transmembrane region" description="Helical" evidence="1">
    <location>
        <begin position="154"/>
        <end position="172"/>
    </location>
</feature>
<dbReference type="PATRIC" id="fig|1527444.3.peg.565"/>
<feature type="transmembrane region" description="Helical" evidence="1">
    <location>
        <begin position="209"/>
        <end position="242"/>
    </location>
</feature>
<evidence type="ECO:0000313" key="2">
    <source>
        <dbReference type="EMBL" id="KFF41520.1"/>
    </source>
</evidence>
<accession>A0A086CH56</accession>
<gene>
    <name evidence="2" type="ORF">ucyna2_00589</name>
</gene>
<feature type="transmembrane region" description="Helical" evidence="1">
    <location>
        <begin position="437"/>
        <end position="459"/>
    </location>
</feature>
<feature type="transmembrane region" description="Helical" evidence="1">
    <location>
        <begin position="361"/>
        <end position="386"/>
    </location>
</feature>
<dbReference type="AlphaFoldDB" id="A0A086CH56"/>
<reference evidence="2 3" key="1">
    <citation type="submission" date="2014-08" db="EMBL/GenBank/DDBJ databases">
        <title>Comparative genomics reveals surprising divergence of two closely related strains of uncultivated UCYN-A cyanobacteria.</title>
        <authorList>
            <person name="Bombar D."/>
            <person name="Heller P."/>
            <person name="Sanchez-Baracaldo P."/>
            <person name="Carter B.J."/>
            <person name="Zert J.P."/>
        </authorList>
    </citation>
    <scope>NUCLEOTIDE SEQUENCE [LARGE SCALE GENOMIC DNA]</scope>
</reference>
<feature type="transmembrane region" description="Helical" evidence="1">
    <location>
        <begin position="100"/>
        <end position="118"/>
    </location>
</feature>
<name>A0A086CH56_9CHRO</name>
<feature type="transmembrane region" description="Helical" evidence="1">
    <location>
        <begin position="398"/>
        <end position="417"/>
    </location>
</feature>
<feature type="transmembrane region" description="Helical" evidence="1">
    <location>
        <begin position="329"/>
        <end position="349"/>
    </location>
</feature>
<dbReference type="EMBL" id="JPSP01000005">
    <property type="protein sequence ID" value="KFF41520.1"/>
    <property type="molecule type" value="Genomic_DNA"/>
</dbReference>
<comment type="caution">
    <text evidence="2">The sequence shown here is derived from an EMBL/GenBank/DDBJ whole genome shotgun (WGS) entry which is preliminary data.</text>
</comment>
<dbReference type="eggNOG" id="COG5305">
    <property type="taxonomic scope" value="Bacteria"/>
</dbReference>
<evidence type="ECO:0000313" key="3">
    <source>
        <dbReference type="Proteomes" id="UP000028922"/>
    </source>
</evidence>
<keyword evidence="1" id="KW-0472">Membrane</keyword>
<feature type="transmembrane region" description="Helical" evidence="1">
    <location>
        <begin position="130"/>
        <end position="148"/>
    </location>
</feature>
<dbReference type="STRING" id="1527444.ucyna2_00589"/>
<feature type="transmembrane region" description="Helical" evidence="1">
    <location>
        <begin position="179"/>
        <end position="197"/>
    </location>
</feature>
<dbReference type="Proteomes" id="UP000028922">
    <property type="component" value="Unassembled WGS sequence"/>
</dbReference>
<proteinExistence type="predicted"/>
<organism evidence="2 3">
    <name type="scientific">Candidatus Atelocyanobacterium thalassa isolate SIO64986</name>
    <dbReference type="NCBI Taxonomy" id="1527444"/>
    <lineage>
        <taxon>Bacteria</taxon>
        <taxon>Bacillati</taxon>
        <taxon>Cyanobacteriota</taxon>
        <taxon>Cyanophyceae</taxon>
        <taxon>Oscillatoriophycideae</taxon>
        <taxon>Chroococcales</taxon>
        <taxon>Aphanothecaceae</taxon>
        <taxon>Candidatus Atelocyanobacterium</taxon>
        <taxon>Candidatus Atelocyanobacterium thalassae</taxon>
    </lineage>
</organism>
<keyword evidence="1" id="KW-1133">Transmembrane helix</keyword>
<sequence>MLKVRLYRQWINQLFYVNNWILLVFWIVIGSILRFTNLSAKSPWTDEFATMVFSLGNDFRTVPLNQLISLDTLLQPLQFNTNVSISNIISLLLEEDNHPPLYFILNHLWINLLSYLGIVRNIDIGIMRTLPAFLGILSIPGIYILSSISFRSRLAGQISAALMAVSPYGIYLAQEARHYTFAILFVIASLLCLIIAIKRIREDLIVPYWLVLVWSLVNSIGLSIHYFFCLTLISEIITLVFLARSQSQRKSLILQKINYYRIFLIIIGTSCTGLIWLLAIIPKGYGNDMISWIHPINNILYFISPPFQLLAVWIPMVSLLPVESSSIPIVILSGLILLLFFIYLVPYILREVKVGLKNKQFRLPFIIFIFFISIVISLFLIITYLAKLDLTRGARYSFTYFPAVIALLGGILAIPWQDNIQHQFLKTDPFFLLNRKIGFYIIWIMGLLGSITVLVNLGYQKYYRPEQFVNIFENTVSHHAVIVTTHKSLVQIGEMMGIGLELRNSQKLTNTSFLLVNEDKKYSSQETKTLQTIVENIKDPLEVWTVNFNDSIKLKNCDFDKKKYPHIDGYRYERYICN</sequence>
<protein>
    <submittedName>
        <fullName evidence="2">Putative membrane protein</fullName>
    </submittedName>
</protein>
<feature type="transmembrane region" description="Helical" evidence="1">
    <location>
        <begin position="14"/>
        <end position="35"/>
    </location>
</feature>
<keyword evidence="1" id="KW-0812">Transmembrane</keyword>
<evidence type="ECO:0000256" key="1">
    <source>
        <dbReference type="SAM" id="Phobius"/>
    </source>
</evidence>
<feature type="transmembrane region" description="Helical" evidence="1">
    <location>
        <begin position="262"/>
        <end position="281"/>
    </location>
</feature>
<feature type="transmembrane region" description="Helical" evidence="1">
    <location>
        <begin position="301"/>
        <end position="322"/>
    </location>
</feature>